<dbReference type="SUPFAM" id="SSF56112">
    <property type="entry name" value="Protein kinase-like (PK-like)"/>
    <property type="match status" value="1"/>
</dbReference>
<dbReference type="PANTHER" id="PTHR21310">
    <property type="entry name" value="AMINOGLYCOSIDE PHOSPHOTRANSFERASE-RELATED-RELATED"/>
    <property type="match status" value="1"/>
</dbReference>
<proteinExistence type="predicted"/>
<dbReference type="InterPro" id="IPR002575">
    <property type="entry name" value="Aminoglycoside_PTrfase"/>
</dbReference>
<dbReference type="InterPro" id="IPR051678">
    <property type="entry name" value="AGP_Transferase"/>
</dbReference>
<dbReference type="AlphaFoldDB" id="A0A646KTJ3"/>
<dbReference type="Pfam" id="PF01636">
    <property type="entry name" value="APH"/>
    <property type="match status" value="1"/>
</dbReference>
<accession>A0A646KTJ3</accession>
<protein>
    <submittedName>
        <fullName evidence="2">Aminoglycoside phosphotransferase family protein</fullName>
    </submittedName>
</protein>
<sequence length="319" mass="34102">MTFTGSSAPGPQQVAEEVLRTYGVALTGARRGRGWTNATWLTDELVVRVAREPGSADLLRERRLVGLLPAEVGYPEIIDAGALRGREWVLTRRVAGENLEEVWPSLDHTARARAIEQMWERAGHVHRVDGAAAAPHARPRSPFFPTSAAEAAARLARLVAAGALTAEQARGLGRALDRFWAALPGAARALNHGDFCIPNALWNNGDVVALLDLEFAVIAPVAIDLNEVVKMAFGPEDADTGERAPLRDAVARIAESALDAAGGPEVLVGYSIMLEMWILQTELAHEKPDEADRAEAAAMLAAFAEGDGGYFAPLLAGIR</sequence>
<dbReference type="GO" id="GO:0016740">
    <property type="term" value="F:transferase activity"/>
    <property type="evidence" value="ECO:0007669"/>
    <property type="project" value="UniProtKB-KW"/>
</dbReference>
<dbReference type="Proteomes" id="UP000419138">
    <property type="component" value="Unassembled WGS sequence"/>
</dbReference>
<feature type="domain" description="Aminoglycoside phosphotransferase" evidence="1">
    <location>
        <begin position="31"/>
        <end position="245"/>
    </location>
</feature>
<evidence type="ECO:0000313" key="3">
    <source>
        <dbReference type="Proteomes" id="UP000419138"/>
    </source>
</evidence>
<dbReference type="RefSeq" id="WP_153527119.1">
    <property type="nucleotide sequence ID" value="NZ_JBEPDZ010000015.1"/>
</dbReference>
<name>A0A646KTJ3_STRJU</name>
<gene>
    <name evidence="2" type="ORF">FF041_37335</name>
</gene>
<evidence type="ECO:0000313" key="2">
    <source>
        <dbReference type="EMBL" id="MQT05555.1"/>
    </source>
</evidence>
<dbReference type="OrthoDB" id="236897at2"/>
<dbReference type="EMBL" id="VCLA01000204">
    <property type="protein sequence ID" value="MQT05555.1"/>
    <property type="molecule type" value="Genomic_DNA"/>
</dbReference>
<reference evidence="2 3" key="1">
    <citation type="submission" date="2019-05" db="EMBL/GenBank/DDBJ databases">
        <title>Comparative genomics and metabolomics analyses of clavulanic acid producing Streptomyces species provides insight into specialized metabolism and evolution of beta-lactam biosynthetic gene clusters.</title>
        <authorList>
            <person name="Moore M.A."/>
            <person name="Cruz-Morales P."/>
            <person name="Barona Gomez F."/>
            <person name="Kapil T."/>
        </authorList>
    </citation>
    <scope>NUCLEOTIDE SEQUENCE [LARGE SCALE GENOMIC DNA]</scope>
    <source>
        <strain evidence="2 3">NRRL 5741</strain>
    </source>
</reference>
<dbReference type="Gene3D" id="3.90.1200.10">
    <property type="match status" value="1"/>
</dbReference>
<evidence type="ECO:0000259" key="1">
    <source>
        <dbReference type="Pfam" id="PF01636"/>
    </source>
</evidence>
<dbReference type="PANTHER" id="PTHR21310:SF15">
    <property type="entry name" value="AMINOGLYCOSIDE PHOSPHOTRANSFERASE DOMAIN-CONTAINING PROTEIN"/>
    <property type="match status" value="1"/>
</dbReference>
<organism evidence="2 3">
    <name type="scientific">Streptomyces jumonjinensis</name>
    <dbReference type="NCBI Taxonomy" id="1945"/>
    <lineage>
        <taxon>Bacteria</taxon>
        <taxon>Bacillati</taxon>
        <taxon>Actinomycetota</taxon>
        <taxon>Actinomycetes</taxon>
        <taxon>Kitasatosporales</taxon>
        <taxon>Streptomycetaceae</taxon>
        <taxon>Streptomyces</taxon>
    </lineage>
</organism>
<dbReference type="InterPro" id="IPR011009">
    <property type="entry name" value="Kinase-like_dom_sf"/>
</dbReference>
<comment type="caution">
    <text evidence="2">The sequence shown here is derived from an EMBL/GenBank/DDBJ whole genome shotgun (WGS) entry which is preliminary data.</text>
</comment>
<keyword evidence="2" id="KW-0808">Transferase</keyword>
<keyword evidence="3" id="KW-1185">Reference proteome</keyword>